<evidence type="ECO:0000256" key="10">
    <source>
        <dbReference type="ARBA" id="ARBA00022777"/>
    </source>
</evidence>
<evidence type="ECO:0000256" key="16">
    <source>
        <dbReference type="ARBA" id="ARBA00073143"/>
    </source>
</evidence>
<dbReference type="InterPro" id="IPR004358">
    <property type="entry name" value="Sig_transdc_His_kin-like_C"/>
</dbReference>
<dbReference type="PRINTS" id="PR00344">
    <property type="entry name" value="BCTRLSENSOR"/>
</dbReference>
<keyword evidence="14 17" id="KW-0472">Membrane</keyword>
<evidence type="ECO:0000256" key="5">
    <source>
        <dbReference type="ARBA" id="ARBA00022519"/>
    </source>
</evidence>
<dbReference type="GO" id="GO:0000155">
    <property type="term" value="F:phosphorelay sensor kinase activity"/>
    <property type="evidence" value="ECO:0007669"/>
    <property type="project" value="InterPro"/>
</dbReference>
<keyword evidence="12 17" id="KW-1133">Transmembrane helix</keyword>
<evidence type="ECO:0000256" key="8">
    <source>
        <dbReference type="ARBA" id="ARBA00022692"/>
    </source>
</evidence>
<keyword evidence="4" id="KW-1003">Cell membrane</keyword>
<keyword evidence="7 19" id="KW-0808">Transferase</keyword>
<comment type="subcellular location">
    <subcellularLocation>
        <location evidence="2">Cell inner membrane</location>
        <topology evidence="2">Multi-pass membrane protein</topology>
    </subcellularLocation>
</comment>
<name>A0A1X6ZDK5_9RHOB</name>
<evidence type="ECO:0000256" key="2">
    <source>
        <dbReference type="ARBA" id="ARBA00004429"/>
    </source>
</evidence>
<dbReference type="SUPFAM" id="SSF47384">
    <property type="entry name" value="Homodimeric domain of signal transducing histidine kinase"/>
    <property type="match status" value="1"/>
</dbReference>
<keyword evidence="10" id="KW-0418">Kinase</keyword>
<dbReference type="PIRSF" id="PIRSF036431">
    <property type="entry name" value="STHK_DctB"/>
    <property type="match status" value="1"/>
</dbReference>
<organism evidence="19 20">
    <name type="scientific">Pseudooceanicola marinus</name>
    <dbReference type="NCBI Taxonomy" id="396013"/>
    <lineage>
        <taxon>Bacteria</taxon>
        <taxon>Pseudomonadati</taxon>
        <taxon>Pseudomonadota</taxon>
        <taxon>Alphaproteobacteria</taxon>
        <taxon>Rhodobacterales</taxon>
        <taxon>Paracoccaceae</taxon>
        <taxon>Pseudooceanicola</taxon>
    </lineage>
</organism>
<evidence type="ECO:0000256" key="9">
    <source>
        <dbReference type="ARBA" id="ARBA00022741"/>
    </source>
</evidence>
<evidence type="ECO:0000256" key="15">
    <source>
        <dbReference type="ARBA" id="ARBA00059004"/>
    </source>
</evidence>
<keyword evidence="13" id="KW-0902">Two-component regulatory system</keyword>
<evidence type="ECO:0000256" key="7">
    <source>
        <dbReference type="ARBA" id="ARBA00022679"/>
    </source>
</evidence>
<keyword evidence="11" id="KW-0067">ATP-binding</keyword>
<dbReference type="SUPFAM" id="SSF55874">
    <property type="entry name" value="ATPase domain of HSP90 chaperone/DNA topoisomerase II/histidine kinase"/>
    <property type="match status" value="1"/>
</dbReference>
<dbReference type="InterPro" id="IPR005467">
    <property type="entry name" value="His_kinase_dom"/>
</dbReference>
<dbReference type="GO" id="GO:0005524">
    <property type="term" value="F:ATP binding"/>
    <property type="evidence" value="ECO:0007669"/>
    <property type="project" value="UniProtKB-KW"/>
</dbReference>
<dbReference type="InterPro" id="IPR017055">
    <property type="entry name" value="Sig_transdc_His_kinase_DctB"/>
</dbReference>
<evidence type="ECO:0000256" key="13">
    <source>
        <dbReference type="ARBA" id="ARBA00023012"/>
    </source>
</evidence>
<keyword evidence="6" id="KW-0597">Phosphoprotein</keyword>
<dbReference type="Proteomes" id="UP000193963">
    <property type="component" value="Unassembled WGS sequence"/>
</dbReference>
<keyword evidence="9" id="KW-0547">Nucleotide-binding</keyword>
<dbReference type="AlphaFoldDB" id="A0A1X6ZDK5"/>
<feature type="domain" description="Histidine kinase" evidence="18">
    <location>
        <begin position="342"/>
        <end position="554"/>
    </location>
</feature>
<dbReference type="CDD" id="cd00075">
    <property type="entry name" value="HATPase"/>
    <property type="match status" value="1"/>
</dbReference>
<dbReference type="Pfam" id="PF00512">
    <property type="entry name" value="HisKA"/>
    <property type="match status" value="1"/>
</dbReference>
<protein>
    <recommendedName>
        <fullName evidence="16">C4-dicarboxylate transport sensor protein DctB</fullName>
        <ecNumber evidence="3">2.7.13.3</ecNumber>
    </recommendedName>
</protein>
<dbReference type="Pfam" id="PF02518">
    <property type="entry name" value="HATPase_c"/>
    <property type="match status" value="1"/>
</dbReference>
<comment type="function">
    <text evidence="15">Member of the two-component regulatory system DctB/DctD involved in the transport of C4-dicarboxylates. DctB functions as a membrane-associated protein kinase that phosphorylates DctD in response to environmental signals.</text>
</comment>
<proteinExistence type="predicted"/>
<evidence type="ECO:0000256" key="3">
    <source>
        <dbReference type="ARBA" id="ARBA00012438"/>
    </source>
</evidence>
<dbReference type="PANTHER" id="PTHR43065:SF46">
    <property type="entry name" value="C4-DICARBOXYLATE TRANSPORT SENSOR PROTEIN DCTB"/>
    <property type="match status" value="1"/>
</dbReference>
<dbReference type="CDD" id="cd00082">
    <property type="entry name" value="HisKA"/>
    <property type="match status" value="1"/>
</dbReference>
<dbReference type="SMART" id="SM00388">
    <property type="entry name" value="HisKA"/>
    <property type="match status" value="1"/>
</dbReference>
<keyword evidence="20" id="KW-1185">Reference proteome</keyword>
<dbReference type="Gene3D" id="3.30.565.10">
    <property type="entry name" value="Histidine kinase-like ATPase, C-terminal domain"/>
    <property type="match status" value="1"/>
</dbReference>
<dbReference type="GO" id="GO:0005886">
    <property type="term" value="C:plasma membrane"/>
    <property type="evidence" value="ECO:0007669"/>
    <property type="project" value="UniProtKB-SubCell"/>
</dbReference>
<dbReference type="InterPro" id="IPR036890">
    <property type="entry name" value="HATPase_C_sf"/>
</dbReference>
<evidence type="ECO:0000256" key="12">
    <source>
        <dbReference type="ARBA" id="ARBA00022989"/>
    </source>
</evidence>
<accession>A0A1X6ZDK5</accession>
<evidence type="ECO:0000256" key="6">
    <source>
        <dbReference type="ARBA" id="ARBA00022553"/>
    </source>
</evidence>
<evidence type="ECO:0000259" key="18">
    <source>
        <dbReference type="PROSITE" id="PS50109"/>
    </source>
</evidence>
<evidence type="ECO:0000256" key="14">
    <source>
        <dbReference type="ARBA" id="ARBA00023136"/>
    </source>
</evidence>
<keyword evidence="8 17" id="KW-0812">Transmembrane</keyword>
<dbReference type="EMBL" id="FWFN01000004">
    <property type="protein sequence ID" value="SLN48103.1"/>
    <property type="molecule type" value="Genomic_DNA"/>
</dbReference>
<dbReference type="InterPro" id="IPR036097">
    <property type="entry name" value="HisK_dim/P_sf"/>
</dbReference>
<dbReference type="EC" id="2.7.13.3" evidence="3"/>
<evidence type="ECO:0000256" key="1">
    <source>
        <dbReference type="ARBA" id="ARBA00000085"/>
    </source>
</evidence>
<comment type="catalytic activity">
    <reaction evidence="1">
        <text>ATP + protein L-histidine = ADP + protein N-phospho-L-histidine.</text>
        <dbReference type="EC" id="2.7.13.3"/>
    </reaction>
</comment>
<dbReference type="PROSITE" id="PS50109">
    <property type="entry name" value="HIS_KIN"/>
    <property type="match status" value="1"/>
</dbReference>
<sequence length="557" mass="59469">MSRRLMVLGFLLLTTAALSLAVFHAAYRQSLRALVERGEADLSLAADRLTGQLQRYQDLAVLLNAHPSVAAVRFGASGRAEAEELLQWAIDRTGVLNAAVVAPSGRVQAAARPLPDAAWPDYVAGALDRARDGALGTGHGTTADGLRVYVFAAPRFRSQGGVAGILLLWVNVELLEQEWRGDRPAVYFTDAGGDVFISNRSEILGWQRRPDGGLIPGDASAPEMTRRDVAGLDLWRIDWGPYLPRRALHLVRDLPQVDMRAETLVDAAPGRRVALLQAAVAGLVLLVAGGTLAIVTARRRALAQANQLLEQRVEARTIELKRAQDELVQAGKLSALGQMSAGLSHELNQPLMAIGQFAENGALFLAKGKTDRAAQNLERIAELSARMGRIIRNLRAFARQEAEPARRIELGAVLDTALEMTEARIAKEGVTLEVIRPDGPVPARGGEVRLAQVLVNLITNAVDAMAASEPRCLTVTLEGGRAPRIRVADTGPGIASPEKIFDPFYSTKEVGASEGMGLGLSISYGLVQSFGGAIRGRNRAEGGAEFTVELEGIGGAG</sequence>
<dbReference type="PANTHER" id="PTHR43065">
    <property type="entry name" value="SENSOR HISTIDINE KINASE"/>
    <property type="match status" value="1"/>
</dbReference>
<dbReference type="Gene3D" id="1.10.287.130">
    <property type="match status" value="1"/>
</dbReference>
<feature type="transmembrane region" description="Helical" evidence="17">
    <location>
        <begin position="274"/>
        <end position="295"/>
    </location>
</feature>
<evidence type="ECO:0000256" key="17">
    <source>
        <dbReference type="SAM" id="Phobius"/>
    </source>
</evidence>
<dbReference type="InterPro" id="IPR003661">
    <property type="entry name" value="HisK_dim/P_dom"/>
</dbReference>
<dbReference type="FunFam" id="1.10.287.130:FF:000049">
    <property type="entry name" value="C4-dicarboxylate transport sensor protein DctB"/>
    <property type="match status" value="1"/>
</dbReference>
<keyword evidence="5" id="KW-0997">Cell inner membrane</keyword>
<dbReference type="RefSeq" id="WP_085888339.1">
    <property type="nucleotide sequence ID" value="NZ_FWFN01000004.1"/>
</dbReference>
<evidence type="ECO:0000313" key="20">
    <source>
        <dbReference type="Proteomes" id="UP000193963"/>
    </source>
</evidence>
<evidence type="ECO:0000256" key="4">
    <source>
        <dbReference type="ARBA" id="ARBA00022475"/>
    </source>
</evidence>
<dbReference type="SMART" id="SM00387">
    <property type="entry name" value="HATPase_c"/>
    <property type="match status" value="1"/>
</dbReference>
<reference evidence="19 20" key="1">
    <citation type="submission" date="2017-03" db="EMBL/GenBank/DDBJ databases">
        <authorList>
            <person name="Afonso C.L."/>
            <person name="Miller P.J."/>
            <person name="Scott M.A."/>
            <person name="Spackman E."/>
            <person name="Goraichik I."/>
            <person name="Dimitrov K.M."/>
            <person name="Suarez D.L."/>
            <person name="Swayne D.E."/>
        </authorList>
    </citation>
    <scope>NUCLEOTIDE SEQUENCE [LARGE SCALE GENOMIC DNA]</scope>
    <source>
        <strain evidence="19 20">CECT 7751</strain>
    </source>
</reference>
<evidence type="ECO:0000313" key="19">
    <source>
        <dbReference type="EMBL" id="SLN48103.1"/>
    </source>
</evidence>
<dbReference type="OrthoDB" id="7568856at2"/>
<gene>
    <name evidence="19" type="primary">dctB_3</name>
    <name evidence="19" type="ORF">PSM7751_02291</name>
</gene>
<evidence type="ECO:0000256" key="11">
    <source>
        <dbReference type="ARBA" id="ARBA00022840"/>
    </source>
</evidence>
<dbReference type="InterPro" id="IPR003594">
    <property type="entry name" value="HATPase_dom"/>
</dbReference>